<reference evidence="1 2" key="1">
    <citation type="submission" date="2022-11" db="EMBL/GenBank/DDBJ databases">
        <title>Complete Genome Sequences of three Polynucleobacter sp. Subcluster PnecC Strains KF022, KF023, and KF032 Isolated from a Shallow Eutrophic Lake in Japan.</title>
        <authorList>
            <person name="Ogata Y."/>
            <person name="Watanabe K."/>
            <person name="Takemine S."/>
            <person name="Shindo C."/>
            <person name="Kurokawa R."/>
            <person name="Suda W."/>
        </authorList>
    </citation>
    <scope>NUCLEOTIDE SEQUENCE [LARGE SCALE GENOMIC DNA]</scope>
    <source>
        <strain evidence="1 2">KF032</strain>
    </source>
</reference>
<organism evidence="1 2">
    <name type="scientific">Polynucleobacter yangtzensis</name>
    <dbReference type="NCBI Taxonomy" id="1743159"/>
    <lineage>
        <taxon>Bacteria</taxon>
        <taxon>Pseudomonadati</taxon>
        <taxon>Pseudomonadota</taxon>
        <taxon>Betaproteobacteria</taxon>
        <taxon>Burkholderiales</taxon>
        <taxon>Burkholderiaceae</taxon>
        <taxon>Polynucleobacter</taxon>
    </lineage>
</organism>
<proteinExistence type="predicted"/>
<evidence type="ECO:0000313" key="1">
    <source>
        <dbReference type="EMBL" id="BDT79763.1"/>
    </source>
</evidence>
<sequence>MLVAEMISDQERVELVQLINQFLIDKQGRSQATPTIQDRLGQTQKSKIGKLANNYYASDIEAKSQVTDDDKVMARRAYLAVKNGD</sequence>
<dbReference type="EMBL" id="AP026974">
    <property type="protein sequence ID" value="BDT79763.1"/>
    <property type="molecule type" value="Genomic_DNA"/>
</dbReference>
<protein>
    <submittedName>
        <fullName evidence="1">Uncharacterized protein</fullName>
    </submittedName>
</protein>
<dbReference type="Proteomes" id="UP001211204">
    <property type="component" value="Chromosome"/>
</dbReference>
<keyword evidence="2" id="KW-1185">Reference proteome</keyword>
<name>A0ABN6TW42_9BURK</name>
<gene>
    <name evidence="1" type="ORF">PKF032_16510</name>
</gene>
<accession>A0ABN6TW42</accession>
<evidence type="ECO:0000313" key="2">
    <source>
        <dbReference type="Proteomes" id="UP001211204"/>
    </source>
</evidence>
<dbReference type="RefSeq" id="WP_281745087.1">
    <property type="nucleotide sequence ID" value="NZ_AP026974.1"/>
</dbReference>